<dbReference type="EMBL" id="JBHUDC010000002">
    <property type="protein sequence ID" value="MFD1512079.1"/>
    <property type="molecule type" value="Genomic_DNA"/>
</dbReference>
<dbReference type="InterPro" id="IPR038144">
    <property type="entry name" value="IPI"/>
</dbReference>
<gene>
    <name evidence="2" type="ORF">ACFSBT_02130</name>
</gene>
<accession>A0ABD6AR23</accession>
<proteinExistence type="predicted"/>
<evidence type="ECO:0000313" key="2">
    <source>
        <dbReference type="EMBL" id="MFD1512079.1"/>
    </source>
</evidence>
<keyword evidence="3" id="KW-1185">Reference proteome</keyword>
<evidence type="ECO:0000259" key="1">
    <source>
        <dbReference type="Pfam" id="PF12690"/>
    </source>
</evidence>
<organism evidence="2 3">
    <name type="scientific">Halomarina rubra</name>
    <dbReference type="NCBI Taxonomy" id="2071873"/>
    <lineage>
        <taxon>Archaea</taxon>
        <taxon>Methanobacteriati</taxon>
        <taxon>Methanobacteriota</taxon>
        <taxon>Stenosarchaea group</taxon>
        <taxon>Halobacteria</taxon>
        <taxon>Halobacteriales</taxon>
        <taxon>Natronomonadaceae</taxon>
        <taxon>Halomarina</taxon>
    </lineage>
</organism>
<name>A0ABD6AR23_9EURY</name>
<sequence>MLTGELAVETGDSVRFHYTVENTGEEAVELTFRDGGHADCAVFDGEEEVWRWSAGRMFTQAIGHETLAPGDTSEFGFEWDAPAPGEYTARAELRAQEEACECETTFSVE</sequence>
<dbReference type="Proteomes" id="UP001597187">
    <property type="component" value="Unassembled WGS sequence"/>
</dbReference>
<feature type="domain" description="Intracellular proteinase inhibitor BsuPI" evidence="1">
    <location>
        <begin position="9"/>
        <end position="97"/>
    </location>
</feature>
<evidence type="ECO:0000313" key="3">
    <source>
        <dbReference type="Proteomes" id="UP001597187"/>
    </source>
</evidence>
<dbReference type="Pfam" id="PF12690">
    <property type="entry name" value="BsuPI"/>
    <property type="match status" value="1"/>
</dbReference>
<comment type="caution">
    <text evidence="2">The sequence shown here is derived from an EMBL/GenBank/DDBJ whole genome shotgun (WGS) entry which is preliminary data.</text>
</comment>
<protein>
    <recommendedName>
        <fullName evidence="1">Intracellular proteinase inhibitor BsuPI domain-containing protein</fullName>
    </recommendedName>
</protein>
<dbReference type="InterPro" id="IPR020481">
    <property type="entry name" value="Intracell_prot_inh_BsuPI"/>
</dbReference>
<dbReference type="AlphaFoldDB" id="A0ABD6AR23"/>
<reference evidence="2 3" key="1">
    <citation type="journal article" date="2019" name="Int. J. Syst. Evol. Microbiol.">
        <title>The Global Catalogue of Microorganisms (GCM) 10K type strain sequencing project: providing services to taxonomists for standard genome sequencing and annotation.</title>
        <authorList>
            <consortium name="The Broad Institute Genomics Platform"/>
            <consortium name="The Broad Institute Genome Sequencing Center for Infectious Disease"/>
            <person name="Wu L."/>
            <person name="Ma J."/>
        </authorList>
    </citation>
    <scope>NUCLEOTIDE SEQUENCE [LARGE SCALE GENOMIC DNA]</scope>
    <source>
        <strain evidence="2 3">CGMCC 1.12563</strain>
    </source>
</reference>
<dbReference type="Gene3D" id="2.60.40.2360">
    <property type="entry name" value="Intracellular proteinase inhibitor BsuPI"/>
    <property type="match status" value="1"/>
</dbReference>
<dbReference type="RefSeq" id="WP_250872066.1">
    <property type="nucleotide sequence ID" value="NZ_JALXFV010000002.1"/>
</dbReference>